<dbReference type="AlphaFoldDB" id="A0A2T4UNB1"/>
<protein>
    <submittedName>
        <fullName evidence="5">Cytochrome P450</fullName>
    </submittedName>
</protein>
<proteinExistence type="inferred from homology"/>
<dbReference type="InterPro" id="IPR002401">
    <property type="entry name" value="Cyt_P450_E_grp-I"/>
</dbReference>
<keyword evidence="3 4" id="KW-0479">Metal-binding</keyword>
<dbReference type="InterPro" id="IPR050121">
    <property type="entry name" value="Cytochrome_P450_monoxygenase"/>
</dbReference>
<dbReference type="Gene3D" id="1.10.630.10">
    <property type="entry name" value="Cytochrome P450"/>
    <property type="match status" value="1"/>
</dbReference>
<accession>A0A2T4UNB1</accession>
<dbReference type="EMBL" id="PYYB01000001">
    <property type="protein sequence ID" value="PTL60704.1"/>
    <property type="molecule type" value="Genomic_DNA"/>
</dbReference>
<reference evidence="5 6" key="1">
    <citation type="submission" date="2018-03" db="EMBL/GenBank/DDBJ databases">
        <title>Aquarubrobacter algicola gen. nov., sp. nov., a novel actinobacterium isolated from shallow eutrophic lake during the end of cyanobacterial harmful algal blooms.</title>
        <authorList>
            <person name="Chun S.J."/>
        </authorList>
    </citation>
    <scope>NUCLEOTIDE SEQUENCE [LARGE SCALE GENOMIC DNA]</scope>
    <source>
        <strain evidence="5 6">Seoho-28</strain>
    </source>
</reference>
<dbReference type="InterPro" id="IPR036396">
    <property type="entry name" value="Cyt_P450_sf"/>
</dbReference>
<dbReference type="PROSITE" id="PS00086">
    <property type="entry name" value="CYTOCHROME_P450"/>
    <property type="match status" value="1"/>
</dbReference>
<dbReference type="Proteomes" id="UP000240739">
    <property type="component" value="Unassembled WGS sequence"/>
</dbReference>
<dbReference type="GO" id="GO:0004497">
    <property type="term" value="F:monooxygenase activity"/>
    <property type="evidence" value="ECO:0007669"/>
    <property type="project" value="UniProtKB-KW"/>
</dbReference>
<keyword evidence="4" id="KW-0503">Monooxygenase</keyword>
<dbReference type="PRINTS" id="PR00385">
    <property type="entry name" value="P450"/>
</dbReference>
<keyword evidence="6" id="KW-1185">Reference proteome</keyword>
<comment type="similarity">
    <text evidence="2 4">Belongs to the cytochrome P450 family.</text>
</comment>
<keyword evidence="3 4" id="KW-0349">Heme</keyword>
<evidence type="ECO:0000256" key="1">
    <source>
        <dbReference type="ARBA" id="ARBA00001971"/>
    </source>
</evidence>
<dbReference type="Pfam" id="PF00067">
    <property type="entry name" value="p450"/>
    <property type="match status" value="1"/>
</dbReference>
<feature type="binding site" description="axial binding residue" evidence="3">
    <location>
        <position position="400"/>
    </location>
    <ligand>
        <name>heme</name>
        <dbReference type="ChEBI" id="CHEBI:30413"/>
    </ligand>
    <ligandPart>
        <name>Fe</name>
        <dbReference type="ChEBI" id="CHEBI:18248"/>
    </ligandPart>
</feature>
<comment type="caution">
    <text evidence="5">The sequence shown here is derived from an EMBL/GenBank/DDBJ whole genome shotgun (WGS) entry which is preliminary data.</text>
</comment>
<dbReference type="PANTHER" id="PTHR24305">
    <property type="entry name" value="CYTOCHROME P450"/>
    <property type="match status" value="1"/>
</dbReference>
<dbReference type="PANTHER" id="PTHR24305:SF166">
    <property type="entry name" value="CYTOCHROME P450 12A4, MITOCHONDRIAL-RELATED"/>
    <property type="match status" value="1"/>
</dbReference>
<gene>
    <name evidence="5" type="ORF">C7Y72_04170</name>
</gene>
<dbReference type="InterPro" id="IPR001128">
    <property type="entry name" value="Cyt_P450"/>
</dbReference>
<keyword evidence="3 4" id="KW-0408">Iron</keyword>
<dbReference type="InterPro" id="IPR017972">
    <property type="entry name" value="Cyt_P450_CS"/>
</dbReference>
<dbReference type="GO" id="GO:0016705">
    <property type="term" value="F:oxidoreductase activity, acting on paired donors, with incorporation or reduction of molecular oxygen"/>
    <property type="evidence" value="ECO:0007669"/>
    <property type="project" value="InterPro"/>
</dbReference>
<evidence type="ECO:0000313" key="6">
    <source>
        <dbReference type="Proteomes" id="UP000240739"/>
    </source>
</evidence>
<dbReference type="PRINTS" id="PR00463">
    <property type="entry name" value="EP450I"/>
</dbReference>
<comment type="cofactor">
    <cofactor evidence="1 3">
        <name>heme</name>
        <dbReference type="ChEBI" id="CHEBI:30413"/>
    </cofactor>
</comment>
<dbReference type="GO" id="GO:0005506">
    <property type="term" value="F:iron ion binding"/>
    <property type="evidence" value="ECO:0007669"/>
    <property type="project" value="InterPro"/>
</dbReference>
<name>A0A2T4UNB1_9ACTN</name>
<evidence type="ECO:0000256" key="4">
    <source>
        <dbReference type="RuleBase" id="RU000461"/>
    </source>
</evidence>
<dbReference type="OrthoDB" id="7376058at2"/>
<organism evidence="5 6">
    <name type="scientific">Paraconexibacter algicola</name>
    <dbReference type="NCBI Taxonomy" id="2133960"/>
    <lineage>
        <taxon>Bacteria</taxon>
        <taxon>Bacillati</taxon>
        <taxon>Actinomycetota</taxon>
        <taxon>Thermoleophilia</taxon>
        <taxon>Solirubrobacterales</taxon>
        <taxon>Paraconexibacteraceae</taxon>
        <taxon>Paraconexibacter</taxon>
    </lineage>
</organism>
<keyword evidence="4" id="KW-0560">Oxidoreductase</keyword>
<evidence type="ECO:0000256" key="3">
    <source>
        <dbReference type="PIRSR" id="PIRSR602401-1"/>
    </source>
</evidence>
<evidence type="ECO:0000256" key="2">
    <source>
        <dbReference type="ARBA" id="ARBA00010617"/>
    </source>
</evidence>
<dbReference type="GO" id="GO:0020037">
    <property type="term" value="F:heme binding"/>
    <property type="evidence" value="ECO:0007669"/>
    <property type="project" value="InterPro"/>
</dbReference>
<evidence type="ECO:0000313" key="5">
    <source>
        <dbReference type="EMBL" id="PTL60704.1"/>
    </source>
</evidence>
<dbReference type="SUPFAM" id="SSF48264">
    <property type="entry name" value="Cytochrome P450"/>
    <property type="match status" value="1"/>
</dbReference>
<sequence length="452" mass="51235">MERTPFGRMALDLRSEARTRRAGAIPFPPGDTRPSARRTRRFATDPLHVLLDGYDRHGPVFTQRVFHGNVVFVLGPQANHHVLVSGAANFSWRKGHFSDLVPLLGDGLLTIDGDFHRRSRRIMLPAFHKERIRASVTTMQEETDRAVAGLRAGTTIDLDHWTRELALRIAMRALFGLDPDAAARDLDAAREFEHALGFYARDYTLQILRGPRTPWARMQQARRRLDGLILGEIQRRRRSGERGPDILSMLLDAQDEDGSRLSDQHVRDEVMTLLFAGHDTTTSTVSFLFHELSRTPQARERLRAKLDDGDGELERVLDETLRLYPPAWIGPRRSIEPFELCGHRIPGDVPVNYCSWASHRLPDVWDEPDAFRPDRFLPGGEVSRLPKGAYVPFGGGSRTCIGMRFGQAEIAIIVRELVRRFDLDLPPGFRLRIRQMPTISPADGMPMTLRAV</sequence>